<keyword evidence="3" id="KW-1185">Reference proteome</keyword>
<proteinExistence type="predicted"/>
<dbReference type="AlphaFoldDB" id="A0A7J5XUP2"/>
<sequence length="233" mass="24935">MTGVFLKEREDVCGRGVCVPALQAHRAAVPLPGPLSGPGGPAEPRLGHRGPFLPVSVGVLLTVRGQWSCFSTLTSDCHPGAAGNRGRGHSAGLSDRPDLPLPGDSEAALSHRGCSPLHCSGPAGLRSGALPDQVHRRHGSSDLSRVQLGLRPRLGGHHLHVGRRDPLLPSDGRVRGWPVLRPSSNCWKYTPKHTRTEFPYRRCATFSSLCTELMCTDPVPPSLSVIFRQVVKA</sequence>
<evidence type="ECO:0000256" key="1">
    <source>
        <dbReference type="SAM" id="MobiDB-lite"/>
    </source>
</evidence>
<evidence type="ECO:0000313" key="2">
    <source>
        <dbReference type="EMBL" id="KAF3840854.1"/>
    </source>
</evidence>
<dbReference type="Proteomes" id="UP000518266">
    <property type="component" value="Unassembled WGS sequence"/>
</dbReference>
<dbReference type="EMBL" id="JAAKFY010000020">
    <property type="protein sequence ID" value="KAF3840854.1"/>
    <property type="molecule type" value="Genomic_DNA"/>
</dbReference>
<reference evidence="2 3" key="1">
    <citation type="submission" date="2020-03" db="EMBL/GenBank/DDBJ databases">
        <title>Dissostichus mawsoni Genome sequencing and assembly.</title>
        <authorList>
            <person name="Park H."/>
        </authorList>
    </citation>
    <scope>NUCLEOTIDE SEQUENCE [LARGE SCALE GENOMIC DNA]</scope>
    <source>
        <strain evidence="2">DM0001</strain>
        <tissue evidence="2">Muscle</tissue>
    </source>
</reference>
<comment type="caution">
    <text evidence="2">The sequence shown here is derived from an EMBL/GenBank/DDBJ whole genome shotgun (WGS) entry which is preliminary data.</text>
</comment>
<accession>A0A7J5XUP2</accession>
<feature type="region of interest" description="Disordered" evidence="1">
    <location>
        <begin position="81"/>
        <end position="109"/>
    </location>
</feature>
<protein>
    <submittedName>
        <fullName evidence="2">Uncharacterized protein</fullName>
    </submittedName>
</protein>
<feature type="region of interest" description="Disordered" evidence="1">
    <location>
        <begin position="125"/>
        <end position="144"/>
    </location>
</feature>
<evidence type="ECO:0000313" key="3">
    <source>
        <dbReference type="Proteomes" id="UP000518266"/>
    </source>
</evidence>
<organism evidence="2 3">
    <name type="scientific">Dissostichus mawsoni</name>
    <name type="common">Antarctic cod</name>
    <dbReference type="NCBI Taxonomy" id="36200"/>
    <lineage>
        <taxon>Eukaryota</taxon>
        <taxon>Metazoa</taxon>
        <taxon>Chordata</taxon>
        <taxon>Craniata</taxon>
        <taxon>Vertebrata</taxon>
        <taxon>Euteleostomi</taxon>
        <taxon>Actinopterygii</taxon>
        <taxon>Neopterygii</taxon>
        <taxon>Teleostei</taxon>
        <taxon>Neoteleostei</taxon>
        <taxon>Acanthomorphata</taxon>
        <taxon>Eupercaria</taxon>
        <taxon>Perciformes</taxon>
        <taxon>Notothenioidei</taxon>
        <taxon>Nototheniidae</taxon>
        <taxon>Dissostichus</taxon>
    </lineage>
</organism>
<gene>
    <name evidence="2" type="ORF">F7725_006716</name>
</gene>
<name>A0A7J5XUP2_DISMA</name>